<dbReference type="InterPro" id="IPR017932">
    <property type="entry name" value="GATase_2_dom"/>
</dbReference>
<dbReference type="SUPFAM" id="SSF56235">
    <property type="entry name" value="N-terminal nucleophile aminohydrolases (Ntn hydrolases)"/>
    <property type="match status" value="1"/>
</dbReference>
<comment type="catalytic activity">
    <reaction evidence="4">
        <text>L-aspartate + L-glutamine + ATP + H2O = L-asparagine + L-glutamate + AMP + diphosphate + H(+)</text>
        <dbReference type="Rhea" id="RHEA:12228"/>
        <dbReference type="ChEBI" id="CHEBI:15377"/>
        <dbReference type="ChEBI" id="CHEBI:15378"/>
        <dbReference type="ChEBI" id="CHEBI:29985"/>
        <dbReference type="ChEBI" id="CHEBI:29991"/>
        <dbReference type="ChEBI" id="CHEBI:30616"/>
        <dbReference type="ChEBI" id="CHEBI:33019"/>
        <dbReference type="ChEBI" id="CHEBI:58048"/>
        <dbReference type="ChEBI" id="CHEBI:58359"/>
        <dbReference type="ChEBI" id="CHEBI:456215"/>
        <dbReference type="EC" id="6.3.5.4"/>
    </reaction>
</comment>
<dbReference type="PROSITE" id="PS51278">
    <property type="entry name" value="GATASE_TYPE_2"/>
    <property type="match status" value="1"/>
</dbReference>
<dbReference type="EMBL" id="CP101620">
    <property type="protein sequence ID" value="UTY37820.1"/>
    <property type="molecule type" value="Genomic_DNA"/>
</dbReference>
<proteinExistence type="predicted"/>
<evidence type="ECO:0000256" key="1">
    <source>
        <dbReference type="ARBA" id="ARBA00005187"/>
    </source>
</evidence>
<dbReference type="InterPro" id="IPR029055">
    <property type="entry name" value="Ntn_hydrolases_N"/>
</dbReference>
<reference evidence="6" key="1">
    <citation type="submission" date="2022-07" db="EMBL/GenBank/DDBJ databases">
        <title>Faecal culturing of patients with breast cancer.</title>
        <authorList>
            <person name="Teng N.M.Y."/>
            <person name="Kiu R."/>
            <person name="Evans R."/>
            <person name="Baker D.J."/>
            <person name="Zenner C."/>
            <person name="Robinson S.D."/>
            <person name="Hall L.J."/>
        </authorList>
    </citation>
    <scope>NUCLEOTIDE SEQUENCE</scope>
    <source>
        <strain evidence="6">LH1062</strain>
    </source>
</reference>
<dbReference type="PANTHER" id="PTHR43284:SF1">
    <property type="entry name" value="ASPARAGINE SYNTHETASE"/>
    <property type="match status" value="1"/>
</dbReference>
<accession>A0ABY5HYD0</accession>
<evidence type="ECO:0000313" key="7">
    <source>
        <dbReference type="Proteomes" id="UP001060112"/>
    </source>
</evidence>
<evidence type="ECO:0000313" key="6">
    <source>
        <dbReference type="EMBL" id="UTY37820.1"/>
    </source>
</evidence>
<dbReference type="EC" id="6.3.5.4" evidence="2"/>
<evidence type="ECO:0000256" key="2">
    <source>
        <dbReference type="ARBA" id="ARBA00012737"/>
    </source>
</evidence>
<gene>
    <name evidence="6" type="ORF">NMU03_08765</name>
</gene>
<dbReference type="Pfam" id="PF13522">
    <property type="entry name" value="GATase_6"/>
    <property type="match status" value="1"/>
</dbReference>
<dbReference type="InterPro" id="IPR051786">
    <property type="entry name" value="ASN_synthetase/amidase"/>
</dbReference>
<keyword evidence="7" id="KW-1185">Reference proteome</keyword>
<feature type="domain" description="Glutamine amidotransferase type-2" evidence="5">
    <location>
        <begin position="2"/>
        <end position="82"/>
    </location>
</feature>
<comment type="pathway">
    <text evidence="1">Amino-acid biosynthesis; L-asparagine biosynthesis; L-asparagine from L-aspartate (L-Gln route): step 1/1.</text>
</comment>
<evidence type="ECO:0000259" key="5">
    <source>
        <dbReference type="PROSITE" id="PS51278"/>
    </source>
</evidence>
<keyword evidence="3" id="KW-0028">Amino-acid biosynthesis</keyword>
<evidence type="ECO:0000256" key="4">
    <source>
        <dbReference type="ARBA" id="ARBA00048741"/>
    </source>
</evidence>
<keyword evidence="3" id="KW-0061">Asparagine biosynthesis</keyword>
<protein>
    <recommendedName>
        <fullName evidence="2">asparagine synthase (glutamine-hydrolyzing)</fullName>
        <ecNumber evidence="2">6.3.5.4</ecNumber>
    </recommendedName>
</protein>
<dbReference type="Proteomes" id="UP001060112">
    <property type="component" value="Chromosome"/>
</dbReference>
<organism evidence="6 7">
    <name type="scientific">Allocoprobacillus halotolerans</name>
    <dbReference type="NCBI Taxonomy" id="2944914"/>
    <lineage>
        <taxon>Bacteria</taxon>
        <taxon>Bacillati</taxon>
        <taxon>Bacillota</taxon>
        <taxon>Erysipelotrichia</taxon>
        <taxon>Erysipelotrichales</taxon>
        <taxon>Erysipelotrichaceae</taxon>
        <taxon>Allocoprobacillus</taxon>
    </lineage>
</organism>
<evidence type="ECO:0000256" key="3">
    <source>
        <dbReference type="ARBA" id="ARBA00022888"/>
    </source>
</evidence>
<sequence length="82" mass="9151">MCGIVGFAPTNENASQILKKMMDRIAHRGPDGEGQFIDEYVALGHRRLSIIDLAGGQQPMKSDNLVIVFNGEIYNYLELKKI</sequence>
<dbReference type="Gene3D" id="3.60.20.10">
    <property type="entry name" value="Glutamine Phosphoribosylpyrophosphate, subunit 1, domain 1"/>
    <property type="match status" value="1"/>
</dbReference>
<name>A0ABY5HYD0_9FIRM</name>
<dbReference type="PANTHER" id="PTHR43284">
    <property type="entry name" value="ASPARAGINE SYNTHETASE (GLUTAMINE-HYDROLYZING)"/>
    <property type="match status" value="1"/>
</dbReference>